<keyword evidence="3" id="KW-1185">Reference proteome</keyword>
<dbReference type="EnsemblPlants" id="TuG1812G0300002107.01.T01">
    <property type="protein sequence ID" value="TuG1812G0300002107.01.T01.cds413515"/>
    <property type="gene ID" value="TuG1812G0300002107.01"/>
</dbReference>
<dbReference type="Gramene" id="TuG1812G0200002338.01.T03">
    <property type="protein sequence ID" value="TuG1812G0200002338.01.T03.cds420867"/>
    <property type="gene ID" value="TuG1812G0200002338.01"/>
</dbReference>
<dbReference type="Proteomes" id="UP000015106">
    <property type="component" value="Chromosome 2"/>
</dbReference>
<proteinExistence type="predicted"/>
<accession>A0A8R7PDE0</accession>
<protein>
    <submittedName>
        <fullName evidence="2">Uncharacterized protein</fullName>
    </submittedName>
</protein>
<dbReference type="EnsemblPlants" id="TuG1812G0200002338.01.T01">
    <property type="protein sequence ID" value="TuG1812G0200002338.01.T01.cds420871"/>
    <property type="gene ID" value="TuG1812G0200002338.01"/>
</dbReference>
<dbReference type="Proteomes" id="UP000015106">
    <property type="component" value="Chromosome 3"/>
</dbReference>
<evidence type="ECO:0000313" key="2">
    <source>
        <dbReference type="EnsemblPlants" id="TuG1812G0200002338.01.T03.cds420867"/>
    </source>
</evidence>
<dbReference type="EnsemblPlants" id="TuG1812G0200002338.01.T03">
    <property type="protein sequence ID" value="TuG1812G0200002338.01.T03.cds420867"/>
    <property type="gene ID" value="TuG1812G0200002338.01"/>
</dbReference>
<dbReference type="AlphaFoldDB" id="A0A8R7PDE0"/>
<name>A0A8R7PDE0_TRIUA</name>
<reference evidence="2" key="3">
    <citation type="submission" date="2022-06" db="UniProtKB">
        <authorList>
            <consortium name="EnsemblPlants"/>
        </authorList>
    </citation>
    <scope>IDENTIFICATION</scope>
</reference>
<dbReference type="Gramene" id="TuG1812G0200002338.01.T01">
    <property type="protein sequence ID" value="TuG1812G0200002338.01.T01.cds420871"/>
    <property type="gene ID" value="TuG1812G0200002338.01"/>
</dbReference>
<dbReference type="EnsemblPlants" id="TuG1812G0300002107.01.T03">
    <property type="protein sequence ID" value="TuG1812G0300002107.01.T03.cds413507"/>
    <property type="gene ID" value="TuG1812G0300002107.01"/>
</dbReference>
<reference evidence="2" key="2">
    <citation type="submission" date="2018-03" db="EMBL/GenBank/DDBJ databases">
        <title>The Triticum urartu genome reveals the dynamic nature of wheat genome evolution.</title>
        <authorList>
            <person name="Ling H."/>
            <person name="Ma B."/>
            <person name="Shi X."/>
            <person name="Liu H."/>
            <person name="Dong L."/>
            <person name="Sun H."/>
            <person name="Cao Y."/>
            <person name="Gao Q."/>
            <person name="Zheng S."/>
            <person name="Li Y."/>
            <person name="Yu Y."/>
            <person name="Du H."/>
            <person name="Qi M."/>
            <person name="Li Y."/>
            <person name="Yu H."/>
            <person name="Cui Y."/>
            <person name="Wang N."/>
            <person name="Chen C."/>
            <person name="Wu H."/>
            <person name="Zhao Y."/>
            <person name="Zhang J."/>
            <person name="Li Y."/>
            <person name="Zhou W."/>
            <person name="Zhang B."/>
            <person name="Hu W."/>
            <person name="Eijk M."/>
            <person name="Tang J."/>
            <person name="Witsenboer H."/>
            <person name="Zhao S."/>
            <person name="Li Z."/>
            <person name="Zhang A."/>
            <person name="Wang D."/>
            <person name="Liang C."/>
        </authorList>
    </citation>
    <scope>NUCLEOTIDE SEQUENCE [LARGE SCALE GENOMIC DNA]</scope>
    <source>
        <strain evidence="2">cv. G1812</strain>
    </source>
</reference>
<feature type="compositionally biased region" description="Basic and acidic residues" evidence="1">
    <location>
        <begin position="113"/>
        <end position="124"/>
    </location>
</feature>
<sequence length="124" mass="14110">MREKTTKWKSVSSTTYITTIENTKNYISSMTEKHEFEKFLTLELIAERYDMCTVDNLKHVLLNFRKHVKLLCCFAMSPVVLLLHDDKDDVAMRACSNLSPVAAPPLDADALQPEDHHDGGRLTA</sequence>
<evidence type="ECO:0000256" key="1">
    <source>
        <dbReference type="SAM" id="MobiDB-lite"/>
    </source>
</evidence>
<organism evidence="2 3">
    <name type="scientific">Triticum urartu</name>
    <name type="common">Red wild einkorn</name>
    <name type="synonym">Crithodium urartu</name>
    <dbReference type="NCBI Taxonomy" id="4572"/>
    <lineage>
        <taxon>Eukaryota</taxon>
        <taxon>Viridiplantae</taxon>
        <taxon>Streptophyta</taxon>
        <taxon>Embryophyta</taxon>
        <taxon>Tracheophyta</taxon>
        <taxon>Spermatophyta</taxon>
        <taxon>Magnoliopsida</taxon>
        <taxon>Liliopsida</taxon>
        <taxon>Poales</taxon>
        <taxon>Poaceae</taxon>
        <taxon>BOP clade</taxon>
        <taxon>Pooideae</taxon>
        <taxon>Triticodae</taxon>
        <taxon>Triticeae</taxon>
        <taxon>Triticinae</taxon>
        <taxon>Triticum</taxon>
    </lineage>
</organism>
<dbReference type="Gramene" id="TuG1812G0300002107.01.T03">
    <property type="protein sequence ID" value="TuG1812G0300002107.01.T03.cds413507"/>
    <property type="gene ID" value="TuG1812G0300002107.01"/>
</dbReference>
<reference evidence="3" key="1">
    <citation type="journal article" date="2013" name="Nature">
        <title>Draft genome of the wheat A-genome progenitor Triticum urartu.</title>
        <authorList>
            <person name="Ling H.Q."/>
            <person name="Zhao S."/>
            <person name="Liu D."/>
            <person name="Wang J."/>
            <person name="Sun H."/>
            <person name="Zhang C."/>
            <person name="Fan H."/>
            <person name="Li D."/>
            <person name="Dong L."/>
            <person name="Tao Y."/>
            <person name="Gao C."/>
            <person name="Wu H."/>
            <person name="Li Y."/>
            <person name="Cui Y."/>
            <person name="Guo X."/>
            <person name="Zheng S."/>
            <person name="Wang B."/>
            <person name="Yu K."/>
            <person name="Liang Q."/>
            <person name="Yang W."/>
            <person name="Lou X."/>
            <person name="Chen J."/>
            <person name="Feng M."/>
            <person name="Jian J."/>
            <person name="Zhang X."/>
            <person name="Luo G."/>
            <person name="Jiang Y."/>
            <person name="Liu J."/>
            <person name="Wang Z."/>
            <person name="Sha Y."/>
            <person name="Zhang B."/>
            <person name="Wu H."/>
            <person name="Tang D."/>
            <person name="Shen Q."/>
            <person name="Xue P."/>
            <person name="Zou S."/>
            <person name="Wang X."/>
            <person name="Liu X."/>
            <person name="Wang F."/>
            <person name="Yang Y."/>
            <person name="An X."/>
            <person name="Dong Z."/>
            <person name="Zhang K."/>
            <person name="Zhang X."/>
            <person name="Luo M.C."/>
            <person name="Dvorak J."/>
            <person name="Tong Y."/>
            <person name="Wang J."/>
            <person name="Yang H."/>
            <person name="Li Z."/>
            <person name="Wang D."/>
            <person name="Zhang A."/>
            <person name="Wang J."/>
        </authorList>
    </citation>
    <scope>NUCLEOTIDE SEQUENCE</scope>
    <source>
        <strain evidence="3">cv. G1812</strain>
    </source>
</reference>
<dbReference type="Gramene" id="TuG1812G0300002107.01.T01">
    <property type="protein sequence ID" value="TuG1812G0300002107.01.T01.cds413515"/>
    <property type="gene ID" value="TuG1812G0300002107.01"/>
</dbReference>
<evidence type="ECO:0000313" key="3">
    <source>
        <dbReference type="Proteomes" id="UP000015106"/>
    </source>
</evidence>
<feature type="region of interest" description="Disordered" evidence="1">
    <location>
        <begin position="101"/>
        <end position="124"/>
    </location>
</feature>